<gene>
    <name evidence="1" type="ORF">DBT_1757</name>
</gene>
<evidence type="ECO:0000313" key="2">
    <source>
        <dbReference type="Proteomes" id="UP000093080"/>
    </source>
</evidence>
<comment type="caution">
    <text evidence="1">The sequence shown here is derived from an EMBL/GenBank/DDBJ whole genome shotgun (WGS) entry which is preliminary data.</text>
</comment>
<dbReference type="Proteomes" id="UP000093080">
    <property type="component" value="Unassembled WGS sequence"/>
</dbReference>
<accession>A0A1B9F4W4</accession>
<protein>
    <submittedName>
        <fullName evidence="1">Uncharacterized protein</fullName>
    </submittedName>
</protein>
<proteinExistence type="predicted"/>
<dbReference type="EMBL" id="MAGO01000008">
    <property type="protein sequence ID" value="OCC14962.1"/>
    <property type="molecule type" value="Genomic_DNA"/>
</dbReference>
<dbReference type="AlphaFoldDB" id="A0A1B9F4W4"/>
<reference evidence="1 2" key="1">
    <citation type="submission" date="2016-06" db="EMBL/GenBank/DDBJ databases">
        <title>Respiratory ammonification of nitrate coupled to the oxidation of elemental sulfur in deep-sea autotrophic thermophilic bacteria.</title>
        <authorList>
            <person name="Slobodkina G.B."/>
            <person name="Mardanov A.V."/>
            <person name="Ravin N.V."/>
            <person name="Frolova A.A."/>
            <person name="Viryasiv M.B."/>
            <person name="Chernyh N.A."/>
            <person name="Bonch-Osmolovskaya E.A."/>
            <person name="Slobodkin A.I."/>
        </authorList>
    </citation>
    <scope>NUCLEOTIDE SEQUENCE [LARGE SCALE GENOMIC DNA]</scope>
    <source>
        <strain evidence="1 2">S69</strain>
    </source>
</reference>
<evidence type="ECO:0000313" key="1">
    <source>
        <dbReference type="EMBL" id="OCC14962.1"/>
    </source>
</evidence>
<dbReference type="RefSeq" id="WP_161939944.1">
    <property type="nucleotide sequence ID" value="NZ_MAGO01000008.1"/>
</dbReference>
<name>A0A1B9F4W4_9BACT</name>
<keyword evidence="2" id="KW-1185">Reference proteome</keyword>
<sequence>MRNCFRKKTARKAVILTNKAGRCSRLPSEMEMVHEDLSCSRVMTWRRVISPNKKVRNPMRQSLRRRRMMIDEPIAIRRIMMEIILMKSIMTSSYKEPLIEK</sequence>
<organism evidence="1 2">
    <name type="scientific">Dissulfuribacter thermophilus</name>
    <dbReference type="NCBI Taxonomy" id="1156395"/>
    <lineage>
        <taxon>Bacteria</taxon>
        <taxon>Pseudomonadati</taxon>
        <taxon>Thermodesulfobacteriota</taxon>
        <taxon>Dissulfuribacteria</taxon>
        <taxon>Dissulfuribacterales</taxon>
        <taxon>Dissulfuribacteraceae</taxon>
        <taxon>Dissulfuribacter</taxon>
    </lineage>
</organism>